<reference evidence="2 3" key="1">
    <citation type="submission" date="2019-12" db="EMBL/GenBank/DDBJ databases">
        <authorList>
            <person name="Floudas D."/>
            <person name="Bentzer J."/>
            <person name="Ahren D."/>
            <person name="Johansson T."/>
            <person name="Persson P."/>
            <person name="Tunlid A."/>
        </authorList>
    </citation>
    <scope>NUCLEOTIDE SEQUENCE [LARGE SCALE GENOMIC DNA]</scope>
    <source>
        <strain evidence="2 3">CBS 102.39</strain>
    </source>
</reference>
<evidence type="ECO:0008006" key="4">
    <source>
        <dbReference type="Google" id="ProtNLM"/>
    </source>
</evidence>
<gene>
    <name evidence="2" type="ORF">D9613_006611</name>
</gene>
<evidence type="ECO:0000256" key="1">
    <source>
        <dbReference type="SAM" id="MobiDB-lite"/>
    </source>
</evidence>
<feature type="region of interest" description="Disordered" evidence="1">
    <location>
        <begin position="436"/>
        <end position="466"/>
    </location>
</feature>
<proteinExistence type="predicted"/>
<evidence type="ECO:0000313" key="3">
    <source>
        <dbReference type="Proteomes" id="UP000521872"/>
    </source>
</evidence>
<dbReference type="Proteomes" id="UP000521872">
    <property type="component" value="Unassembled WGS sequence"/>
</dbReference>
<protein>
    <recommendedName>
        <fullName evidence="4">F-box domain-containing protein</fullName>
    </recommendedName>
</protein>
<organism evidence="2 3">
    <name type="scientific">Agrocybe pediades</name>
    <dbReference type="NCBI Taxonomy" id="84607"/>
    <lineage>
        <taxon>Eukaryota</taxon>
        <taxon>Fungi</taxon>
        <taxon>Dikarya</taxon>
        <taxon>Basidiomycota</taxon>
        <taxon>Agaricomycotina</taxon>
        <taxon>Agaricomycetes</taxon>
        <taxon>Agaricomycetidae</taxon>
        <taxon>Agaricales</taxon>
        <taxon>Agaricineae</taxon>
        <taxon>Strophariaceae</taxon>
        <taxon>Agrocybe</taxon>
    </lineage>
</organism>
<sequence>MQESRRKSPISMLNEDVLWKIFMLNTEFDRYSDHWSSSSPLIIARRCSQACRQWRSMLLSSPLIWGRLIDLRALRQKKDDWRKEVEARSEGALLWVYGCISPELLPDFLFPFLHKNWGRVQILYLWHQKYHQYDDKLWAFLNEPAPYLQKFEAQVPNHRTSLPSNSLFADNAPVLRHFCGYTNKFPTDASWLRNLSSMTFSSVFTTDEVLQALKRTPNLVSLTISTQYDYDYDSAARNQAATDEIVLSKLGTLTLEGSFLGAGTILQRITPSPDYNLSTTQLEFRHIASEGHVGEYYYAQYEEGIKSYLLPHFSVHPPSSVKIQLIRENALVLESANLNSHTGQFSIELYTPSLSSSSLIKELISSASFSSATKLQIRFGAWSMPTPTSALGIVSLLEAFPSVKTLITSDAVLYSLLQHPDRTARLFPSLTTLDLTDSPSVPSDLSSESGSHECAGDPSPPPPPSREQFLKLRKDAGWQQPVTVLLLSTTPDNIRLLQRGGMVHYESEYPGLLVKCSAEEYLCGSGQPEKLRFEAVANDLRATKTRLRDMGWLVGARWKSWLEDNS</sequence>
<dbReference type="EMBL" id="JAACJL010000058">
    <property type="protein sequence ID" value="KAF4610789.1"/>
    <property type="molecule type" value="Genomic_DNA"/>
</dbReference>
<feature type="compositionally biased region" description="Low complexity" evidence="1">
    <location>
        <begin position="436"/>
        <end position="449"/>
    </location>
</feature>
<keyword evidence="3" id="KW-1185">Reference proteome</keyword>
<dbReference type="AlphaFoldDB" id="A0A8H4QGQ1"/>
<comment type="caution">
    <text evidence="2">The sequence shown here is derived from an EMBL/GenBank/DDBJ whole genome shotgun (WGS) entry which is preliminary data.</text>
</comment>
<accession>A0A8H4QGQ1</accession>
<name>A0A8H4QGQ1_9AGAR</name>
<evidence type="ECO:0000313" key="2">
    <source>
        <dbReference type="EMBL" id="KAF4610789.1"/>
    </source>
</evidence>